<dbReference type="Gene3D" id="3.40.50.300">
    <property type="entry name" value="P-loop containing nucleotide triphosphate hydrolases"/>
    <property type="match status" value="1"/>
</dbReference>
<dbReference type="Proteomes" id="UP000823521">
    <property type="component" value="Unassembled WGS sequence"/>
</dbReference>
<dbReference type="SUPFAM" id="SSF52540">
    <property type="entry name" value="P-loop containing nucleoside triphosphate hydrolases"/>
    <property type="match status" value="1"/>
</dbReference>
<organism evidence="1 2">
    <name type="scientific">Micromonospora echinofusca</name>
    <dbReference type="NCBI Taxonomy" id="47858"/>
    <lineage>
        <taxon>Bacteria</taxon>
        <taxon>Bacillati</taxon>
        <taxon>Actinomycetota</taxon>
        <taxon>Actinomycetes</taxon>
        <taxon>Micromonosporales</taxon>
        <taxon>Micromonosporaceae</taxon>
        <taxon>Micromonospora</taxon>
    </lineage>
</organism>
<reference evidence="1 2" key="1">
    <citation type="submission" date="2019-12" db="EMBL/GenBank/DDBJ databases">
        <title>Whole genome sequencing of endophytic Actinobacterium Micromonospora sp. MPMI6T.</title>
        <authorList>
            <person name="Evv R."/>
            <person name="Podile A.R."/>
        </authorList>
    </citation>
    <scope>NUCLEOTIDE SEQUENCE [LARGE SCALE GENOMIC DNA]</scope>
    <source>
        <strain evidence="1 2">MPMI6</strain>
    </source>
</reference>
<name>A0ABS3VNE8_MICEH</name>
<dbReference type="InterPro" id="IPR027417">
    <property type="entry name" value="P-loop_NTPase"/>
</dbReference>
<dbReference type="PANTHER" id="PTHR43210">
    <property type="entry name" value="DETHIOBIOTIN SYNTHETASE"/>
    <property type="match status" value="1"/>
</dbReference>
<dbReference type="CDD" id="cd03109">
    <property type="entry name" value="DTBS"/>
    <property type="match status" value="1"/>
</dbReference>
<gene>
    <name evidence="1" type="ORF">GSF22_08595</name>
</gene>
<dbReference type="Pfam" id="PF13500">
    <property type="entry name" value="AAA_26"/>
    <property type="match status" value="1"/>
</dbReference>
<accession>A0ABS3VNE8</accession>
<dbReference type="EMBL" id="WVUH01000049">
    <property type="protein sequence ID" value="MBO4206063.1"/>
    <property type="molecule type" value="Genomic_DNA"/>
</dbReference>
<proteinExistence type="predicted"/>
<evidence type="ECO:0000313" key="1">
    <source>
        <dbReference type="EMBL" id="MBO4206063.1"/>
    </source>
</evidence>
<dbReference type="InterPro" id="IPR004472">
    <property type="entry name" value="DTB_synth_BioD"/>
</dbReference>
<comment type="caution">
    <text evidence="1">The sequence shown here is derived from an EMBL/GenBank/DDBJ whole genome shotgun (WGS) entry which is preliminary data.</text>
</comment>
<keyword evidence="2" id="KW-1185">Reference proteome</keyword>
<dbReference type="RefSeq" id="WP_208812659.1">
    <property type="nucleotide sequence ID" value="NZ_WVUH01000049.1"/>
</dbReference>
<evidence type="ECO:0000313" key="2">
    <source>
        <dbReference type="Proteomes" id="UP000823521"/>
    </source>
</evidence>
<protein>
    <submittedName>
        <fullName evidence="1">AAA family ATPase</fullName>
    </submittedName>
</protein>
<dbReference type="PANTHER" id="PTHR43210:SF5">
    <property type="entry name" value="DETHIOBIOTIN SYNTHETASE"/>
    <property type="match status" value="1"/>
</dbReference>
<sequence length="253" mass="26422">MTTPPGSGDHAAHQPDVLVVVAGTDTEVGKTWTTADVARRLRRAGLSVAARKPVQSHEPDAVDTDATVLAQATGEAATAVCPPHRDFAVPMAPPMAAASLGLPPFGVADLVDELAWPPGCDVGFVESAGGVRSPIAADGDTVDLVRAVRPDLVVLVAHAGLGVINALRLCAAALDPVRPVVLLNRFDAEQDLHQRNLEWSREVDGFEVVTSPQELTGLIQRRLTDQLTSRRLTGDLRHSAEVAGGESATVAPG</sequence>